<organism evidence="2 3">
    <name type="scientific">Phytobacter palmae</name>
    <dbReference type="NCBI Taxonomy" id="1855371"/>
    <lineage>
        <taxon>Bacteria</taxon>
        <taxon>Pseudomonadati</taxon>
        <taxon>Pseudomonadota</taxon>
        <taxon>Gammaproteobacteria</taxon>
        <taxon>Enterobacterales</taxon>
        <taxon>Enterobacteriaceae</taxon>
        <taxon>Phytobacter</taxon>
    </lineage>
</organism>
<dbReference type="Pfam" id="PF00563">
    <property type="entry name" value="EAL"/>
    <property type="match status" value="1"/>
</dbReference>
<evidence type="ECO:0000259" key="1">
    <source>
        <dbReference type="PROSITE" id="PS50883"/>
    </source>
</evidence>
<dbReference type="RefSeq" id="WP_343193343.1">
    <property type="nucleotide sequence ID" value="NZ_JBCIVJ010000003.1"/>
</dbReference>
<dbReference type="PROSITE" id="PS50883">
    <property type="entry name" value="EAL"/>
    <property type="match status" value="1"/>
</dbReference>
<evidence type="ECO:0000313" key="3">
    <source>
        <dbReference type="Proteomes" id="UP001411173"/>
    </source>
</evidence>
<reference evidence="2 3" key="1">
    <citation type="submission" date="2024-02" db="EMBL/GenBank/DDBJ databases">
        <title>Whole genome of MDR Enterobacteriaceae from southern Thailand.</title>
        <authorList>
            <person name="Surachat K."/>
        </authorList>
    </citation>
    <scope>NUCLEOTIDE SEQUENCE [LARGE SCALE GENOMIC DNA]</scope>
    <source>
        <strain evidence="2 3">PSU_29</strain>
    </source>
</reference>
<keyword evidence="3" id="KW-1185">Reference proteome</keyword>
<dbReference type="InterPro" id="IPR001633">
    <property type="entry name" value="EAL_dom"/>
</dbReference>
<comment type="caution">
    <text evidence="2">The sequence shown here is derived from an EMBL/GenBank/DDBJ whole genome shotgun (WGS) entry which is preliminary data.</text>
</comment>
<dbReference type="InterPro" id="IPR035919">
    <property type="entry name" value="EAL_sf"/>
</dbReference>
<dbReference type="Proteomes" id="UP001411173">
    <property type="component" value="Unassembled WGS sequence"/>
</dbReference>
<dbReference type="EMBL" id="JBCIVJ010000003">
    <property type="protein sequence ID" value="MEN0578428.1"/>
    <property type="molecule type" value="Genomic_DNA"/>
</dbReference>
<proteinExistence type="predicted"/>
<dbReference type="SUPFAM" id="SSF141868">
    <property type="entry name" value="EAL domain-like"/>
    <property type="match status" value="1"/>
</dbReference>
<dbReference type="CDD" id="cd01948">
    <property type="entry name" value="EAL"/>
    <property type="match status" value="1"/>
</dbReference>
<dbReference type="Gene3D" id="3.20.20.450">
    <property type="entry name" value="EAL domain"/>
    <property type="match status" value="1"/>
</dbReference>
<dbReference type="PANTHER" id="PTHR33121:SF79">
    <property type="entry name" value="CYCLIC DI-GMP PHOSPHODIESTERASE PDED-RELATED"/>
    <property type="match status" value="1"/>
</dbReference>
<gene>
    <name evidence="2" type="ORF">AAIG39_05335</name>
</gene>
<dbReference type="PANTHER" id="PTHR33121">
    <property type="entry name" value="CYCLIC DI-GMP PHOSPHODIESTERASE PDEF"/>
    <property type="match status" value="1"/>
</dbReference>
<evidence type="ECO:0000313" key="2">
    <source>
        <dbReference type="EMBL" id="MEN0578428.1"/>
    </source>
</evidence>
<accession>A0ABU9V2W9</accession>
<feature type="domain" description="EAL" evidence="1">
    <location>
        <begin position="2"/>
        <end position="254"/>
    </location>
</feature>
<sequence length="263" mass="29505">MEPKMLCRLKHALLANNINLHYQPIYSALTKKVVGFEALLRWRDSQFGRVCPETVIGLAVENGLMSTVSLYVIKKAIAEMATLLSRHSLLLNLNITPGDLNSDSFKKTLLNELARHQLDASSIVLEITEVSCNDTRALIDNAVQFRQHGFHLALDDFGKGCSNHERLLSLPVTDVKIDKFLTQALCVNDVRGVSILNMCRALYEKPYRLIFEGVEFAEHLACIGRWFPHARAQGWYFSKALPIEGVRALLNEISSGALTEQRA</sequence>
<dbReference type="InterPro" id="IPR050706">
    <property type="entry name" value="Cyclic-di-GMP_PDE-like"/>
</dbReference>
<protein>
    <submittedName>
        <fullName evidence="2">EAL domain-containing protein</fullName>
    </submittedName>
</protein>
<dbReference type="SMART" id="SM00052">
    <property type="entry name" value="EAL"/>
    <property type="match status" value="1"/>
</dbReference>
<name>A0ABU9V2W9_9ENTR</name>